<evidence type="ECO:0000313" key="6">
    <source>
        <dbReference type="EMBL" id="KJX98899.1"/>
    </source>
</evidence>
<gene>
    <name evidence="6" type="ORF">TI39_contig384g00007</name>
</gene>
<evidence type="ECO:0000256" key="1">
    <source>
        <dbReference type="ARBA" id="ARBA00004141"/>
    </source>
</evidence>
<feature type="transmembrane region" description="Helical" evidence="5">
    <location>
        <begin position="356"/>
        <end position="382"/>
    </location>
</feature>
<dbReference type="STRING" id="1047168.A0A0F4GN87"/>
<dbReference type="GO" id="GO:0000324">
    <property type="term" value="C:fungal-type vacuole"/>
    <property type="evidence" value="ECO:0007669"/>
    <property type="project" value="TreeGrafter"/>
</dbReference>
<dbReference type="PANTHER" id="PTHR31465:SF9">
    <property type="entry name" value="SPHINGOID LONG-CHAIN BASE TRANSPORTER RSB1"/>
    <property type="match status" value="1"/>
</dbReference>
<dbReference type="OrthoDB" id="5226580at2759"/>
<keyword evidence="7" id="KW-1185">Reference proteome</keyword>
<feature type="transmembrane region" description="Helical" evidence="5">
    <location>
        <begin position="442"/>
        <end position="462"/>
    </location>
</feature>
<comment type="subcellular location">
    <subcellularLocation>
        <location evidence="1">Membrane</location>
        <topology evidence="1">Multi-pass membrane protein</topology>
    </subcellularLocation>
</comment>
<feature type="transmembrane region" description="Helical" evidence="5">
    <location>
        <begin position="323"/>
        <end position="344"/>
    </location>
</feature>
<evidence type="ECO:0000256" key="4">
    <source>
        <dbReference type="ARBA" id="ARBA00023136"/>
    </source>
</evidence>
<dbReference type="InterPro" id="IPR007568">
    <property type="entry name" value="RTA1"/>
</dbReference>
<keyword evidence="4 5" id="KW-0472">Membrane</keyword>
<comment type="caution">
    <text evidence="6">The sequence shown here is derived from an EMBL/GenBank/DDBJ whole genome shotgun (WGS) entry which is preliminary data.</text>
</comment>
<accession>A0A0F4GN87</accession>
<keyword evidence="2 5" id="KW-0812">Transmembrane</keyword>
<evidence type="ECO:0000256" key="5">
    <source>
        <dbReference type="SAM" id="Phobius"/>
    </source>
</evidence>
<dbReference type="PANTHER" id="PTHR31465">
    <property type="entry name" value="PROTEIN RTA1-RELATED"/>
    <property type="match status" value="1"/>
</dbReference>
<dbReference type="Proteomes" id="UP000033647">
    <property type="component" value="Unassembled WGS sequence"/>
</dbReference>
<sequence length="510" mass="56625">MEQADASNHDEREALKSTHLTQVILCLETVTGALPFPLAESAMLTMHLHTGIVHACHANVCTDAALNLLPTDERWTQWRLDALSTGLIAAKSSLSCFVSLPLGHEKSFNNSEWIQLGFVTTCAARLAALSNQKVKRQETHHLLCFLGISDGLKDTIRRLESLSTSTADDDGERDVFYHYRQRVQRIQAWFQAQQERIQRESMQTVSDTADAAAWHGSARQQLPLASSGAQRVWHPGQALPQDSPVLPMDIAWREGELFGWLPDDLMDMENFGQTFPFDAEGTYLICLTIGPAFLSAAIYLCWGRIVVVYGEGISRVQPRAYSILFISCDFLSLVLQGAGGALAATGDTPADGQTGFNIMIAGLSTQVVSLFLFIILGAEFAWRVRTHPDQLDERFKSLRNTKLWAMFLVGLAVATVTIFIRCVFRVAELSSGFHAELFNDEAAFMVLEGPMIIIARICLTIFHPGLIFRNTLADTNWSLRRKKQAGYAHRRLDSVELNGDVVVSENKASH</sequence>
<proteinExistence type="predicted"/>
<evidence type="ECO:0000256" key="2">
    <source>
        <dbReference type="ARBA" id="ARBA00022692"/>
    </source>
</evidence>
<feature type="transmembrane region" description="Helical" evidence="5">
    <location>
        <begin position="281"/>
        <end position="302"/>
    </location>
</feature>
<organism evidence="6 7">
    <name type="scientific">Zymoseptoria brevis</name>
    <dbReference type="NCBI Taxonomy" id="1047168"/>
    <lineage>
        <taxon>Eukaryota</taxon>
        <taxon>Fungi</taxon>
        <taxon>Dikarya</taxon>
        <taxon>Ascomycota</taxon>
        <taxon>Pezizomycotina</taxon>
        <taxon>Dothideomycetes</taxon>
        <taxon>Dothideomycetidae</taxon>
        <taxon>Mycosphaerellales</taxon>
        <taxon>Mycosphaerellaceae</taxon>
        <taxon>Zymoseptoria</taxon>
    </lineage>
</organism>
<dbReference type="Pfam" id="PF04479">
    <property type="entry name" value="RTA1"/>
    <property type="match status" value="1"/>
</dbReference>
<protein>
    <submittedName>
        <fullName evidence="6">Uncharacterized protein</fullName>
    </submittedName>
</protein>
<dbReference type="GO" id="GO:0005886">
    <property type="term" value="C:plasma membrane"/>
    <property type="evidence" value="ECO:0007669"/>
    <property type="project" value="TreeGrafter"/>
</dbReference>
<reference evidence="6 7" key="1">
    <citation type="submission" date="2015-03" db="EMBL/GenBank/DDBJ databases">
        <title>RNA-seq based gene annotation and comparative genomics of four Zymoseptoria species reveal species-specific pathogenicity related genes and transposable element activity.</title>
        <authorList>
            <person name="Grandaubert J."/>
            <person name="Bhattacharyya A."/>
            <person name="Stukenbrock E.H."/>
        </authorList>
    </citation>
    <scope>NUCLEOTIDE SEQUENCE [LARGE SCALE GENOMIC DNA]</scope>
    <source>
        <strain evidence="6 7">Zb18110</strain>
    </source>
</reference>
<name>A0A0F4GN87_9PEZI</name>
<dbReference type="EMBL" id="LAFY01000376">
    <property type="protein sequence ID" value="KJX98899.1"/>
    <property type="molecule type" value="Genomic_DNA"/>
</dbReference>
<dbReference type="AlphaFoldDB" id="A0A0F4GN87"/>
<evidence type="ECO:0000313" key="7">
    <source>
        <dbReference type="Proteomes" id="UP000033647"/>
    </source>
</evidence>
<feature type="transmembrane region" description="Helical" evidence="5">
    <location>
        <begin position="403"/>
        <end position="427"/>
    </location>
</feature>
<keyword evidence="3 5" id="KW-1133">Transmembrane helix</keyword>
<evidence type="ECO:0000256" key="3">
    <source>
        <dbReference type="ARBA" id="ARBA00022989"/>
    </source>
</evidence>